<dbReference type="EMBL" id="CACVKT020003887">
    <property type="protein sequence ID" value="CAC5386646.1"/>
    <property type="molecule type" value="Genomic_DNA"/>
</dbReference>
<reference evidence="2 3" key="1">
    <citation type="submission" date="2020-06" db="EMBL/GenBank/DDBJ databases">
        <authorList>
            <person name="Li R."/>
            <person name="Bekaert M."/>
        </authorList>
    </citation>
    <scope>NUCLEOTIDE SEQUENCE [LARGE SCALE GENOMIC DNA]</scope>
    <source>
        <strain evidence="3">wild</strain>
    </source>
</reference>
<dbReference type="OrthoDB" id="6165053at2759"/>
<protein>
    <submittedName>
        <fullName evidence="2">Uncharacterized protein</fullName>
    </submittedName>
</protein>
<gene>
    <name evidence="2" type="ORF">MCOR_22056</name>
</gene>
<keyword evidence="3" id="KW-1185">Reference proteome</keyword>
<dbReference type="AlphaFoldDB" id="A0A6J8BSZ3"/>
<dbReference type="Proteomes" id="UP000507470">
    <property type="component" value="Unassembled WGS sequence"/>
</dbReference>
<evidence type="ECO:0000256" key="1">
    <source>
        <dbReference type="SAM" id="MobiDB-lite"/>
    </source>
</evidence>
<proteinExistence type="predicted"/>
<accession>A0A6J8BSZ3</accession>
<evidence type="ECO:0000313" key="2">
    <source>
        <dbReference type="EMBL" id="CAC5386646.1"/>
    </source>
</evidence>
<evidence type="ECO:0000313" key="3">
    <source>
        <dbReference type="Proteomes" id="UP000507470"/>
    </source>
</evidence>
<name>A0A6J8BSZ3_MYTCO</name>
<feature type="region of interest" description="Disordered" evidence="1">
    <location>
        <begin position="1"/>
        <end position="22"/>
    </location>
</feature>
<organism evidence="2 3">
    <name type="scientific">Mytilus coruscus</name>
    <name type="common">Sea mussel</name>
    <dbReference type="NCBI Taxonomy" id="42192"/>
    <lineage>
        <taxon>Eukaryota</taxon>
        <taxon>Metazoa</taxon>
        <taxon>Spiralia</taxon>
        <taxon>Lophotrochozoa</taxon>
        <taxon>Mollusca</taxon>
        <taxon>Bivalvia</taxon>
        <taxon>Autobranchia</taxon>
        <taxon>Pteriomorphia</taxon>
        <taxon>Mytilida</taxon>
        <taxon>Mytiloidea</taxon>
        <taxon>Mytilidae</taxon>
        <taxon>Mytilinae</taxon>
        <taxon>Mytilus</taxon>
    </lineage>
</organism>
<sequence>MHCERYGQLIKNQGKSNDENGGKVGSIKINKLMQHEIHGVNEELLSQCSNKLSENSTDISSILEYSKKKNVTSKHRTSYTTATNQHFSTNGVNLNEISTTQSGLLTGEIKSPKKYFTTNSLTLKNNEVSERFPATTEHTNSNLGIQSTTTHTINPNHDVYVSKPLTSTDIEQSGHFITTDIITFHE</sequence>